<comment type="subcellular location">
    <subcellularLocation>
        <location evidence="7">Mitochondrion inner membrane</location>
        <topology evidence="7">Peripheral membrane protein</topology>
        <orientation evidence="7">Intermembrane side</orientation>
    </subcellularLocation>
</comment>
<comment type="similarity">
    <text evidence="1 7">Belongs to the small Tim family.</text>
</comment>
<evidence type="ECO:0000259" key="8">
    <source>
        <dbReference type="Pfam" id="PF02953"/>
    </source>
</evidence>
<comment type="domain">
    <text evidence="7">The twin CX3C motif contains 4 conserved Cys residues that form 2 disulfide bonds in the mitochondrial intermembrane space.</text>
</comment>
<dbReference type="GO" id="GO:0005743">
    <property type="term" value="C:mitochondrial inner membrane"/>
    <property type="evidence" value="ECO:0007669"/>
    <property type="project" value="UniProtKB-SubCell"/>
</dbReference>
<keyword evidence="7" id="KW-0496">Mitochondrion</keyword>
<evidence type="ECO:0000313" key="10">
    <source>
        <dbReference type="Proteomes" id="UP001306508"/>
    </source>
</evidence>
<dbReference type="SUPFAM" id="SSF144122">
    <property type="entry name" value="Tim10-like"/>
    <property type="match status" value="1"/>
</dbReference>
<dbReference type="GO" id="GO:0015031">
    <property type="term" value="P:protein transport"/>
    <property type="evidence" value="ECO:0007669"/>
    <property type="project" value="UniProtKB-KW"/>
</dbReference>
<dbReference type="EMBL" id="JAWIZZ010000045">
    <property type="protein sequence ID" value="KAK5779845.1"/>
    <property type="molecule type" value="Genomic_DNA"/>
</dbReference>
<evidence type="ECO:0000256" key="7">
    <source>
        <dbReference type="RuleBase" id="RU367043"/>
    </source>
</evidence>
<dbReference type="Proteomes" id="UP001306508">
    <property type="component" value="Unassembled WGS sequence"/>
</dbReference>
<dbReference type="InterPro" id="IPR004217">
    <property type="entry name" value="Tim10-like"/>
</dbReference>
<keyword evidence="5" id="KW-0472">Membrane</keyword>
<keyword evidence="6 7" id="KW-1015">Disulfide bond</keyword>
<dbReference type="Pfam" id="PF02953">
    <property type="entry name" value="zf-Tim10_DDP"/>
    <property type="match status" value="1"/>
</dbReference>
<keyword evidence="7" id="KW-0813">Transport</keyword>
<keyword evidence="7" id="KW-0143">Chaperone</keyword>
<dbReference type="AlphaFoldDB" id="A0AAN7WLR0"/>
<evidence type="ECO:0000256" key="3">
    <source>
        <dbReference type="ARBA" id="ARBA00022927"/>
    </source>
</evidence>
<evidence type="ECO:0000313" key="9">
    <source>
        <dbReference type="EMBL" id="KAK5779845.1"/>
    </source>
</evidence>
<evidence type="ECO:0000256" key="2">
    <source>
        <dbReference type="ARBA" id="ARBA00022792"/>
    </source>
</evidence>
<evidence type="ECO:0000256" key="6">
    <source>
        <dbReference type="ARBA" id="ARBA00023157"/>
    </source>
</evidence>
<organism evidence="9 10">
    <name type="scientific">Arxiozyma heterogenica</name>
    <dbReference type="NCBI Taxonomy" id="278026"/>
    <lineage>
        <taxon>Eukaryota</taxon>
        <taxon>Fungi</taxon>
        <taxon>Dikarya</taxon>
        <taxon>Ascomycota</taxon>
        <taxon>Saccharomycotina</taxon>
        <taxon>Saccharomycetes</taxon>
        <taxon>Saccharomycetales</taxon>
        <taxon>Saccharomycetaceae</taxon>
        <taxon>Arxiozyma</taxon>
    </lineage>
</organism>
<evidence type="ECO:0000256" key="1">
    <source>
        <dbReference type="ARBA" id="ARBA00006720"/>
    </source>
</evidence>
<keyword evidence="3 7" id="KW-0653">Protein transport</keyword>
<keyword evidence="10" id="KW-1185">Reference proteome</keyword>
<evidence type="ECO:0000256" key="4">
    <source>
        <dbReference type="ARBA" id="ARBA00023010"/>
    </source>
</evidence>
<comment type="caution">
    <text evidence="9">The sequence shown here is derived from an EMBL/GenBank/DDBJ whole genome shotgun (WGS) entry which is preliminary data.</text>
</comment>
<reference evidence="10" key="1">
    <citation type="submission" date="2023-07" db="EMBL/GenBank/DDBJ databases">
        <title>A draft genome of Kazachstania heterogenica Y-27499.</title>
        <authorList>
            <person name="Donic C."/>
            <person name="Kralova J.S."/>
            <person name="Fidel L."/>
            <person name="Ben-Dor S."/>
            <person name="Jung S."/>
        </authorList>
    </citation>
    <scope>NUCLEOTIDE SEQUENCE [LARGE SCALE GENOMIC DNA]</scope>
    <source>
        <strain evidence="10">Y27499</strain>
    </source>
</reference>
<keyword evidence="4 7" id="KW-0811">Translocation</keyword>
<evidence type="ECO:0000256" key="5">
    <source>
        <dbReference type="ARBA" id="ARBA00023136"/>
    </source>
</evidence>
<accession>A0AAN7WLR0</accession>
<name>A0AAN7WLR0_9SACH</name>
<keyword evidence="2 7" id="KW-0999">Mitochondrion inner membrane</keyword>
<comment type="subunit">
    <text evidence="7">Heterohexamer.</text>
</comment>
<feature type="domain" description="Tim10-like" evidence="8">
    <location>
        <begin position="9"/>
        <end position="67"/>
    </location>
</feature>
<dbReference type="InterPro" id="IPR035427">
    <property type="entry name" value="Tim10-like_dom_sf"/>
</dbReference>
<comment type="function">
    <text evidence="7">Mitochondrial intermembrane chaperone that participates in the import and insertion of some multi-pass transmembrane proteins into the mitochondrial inner membrane. Also required for the transfer of beta-barrel precursors from the TOM complex to the sorting and assembly machinery (SAM complex) of the outer membrane. Acts as a chaperone-like protein that protects the hydrophobic precursors from aggregation and guide them through the mitochondrial intermembrane space.</text>
</comment>
<proteinExistence type="inferred from homology"/>
<sequence length="75" mass="8380">MSSLAALKEQIKQELAIVNAQELIDNSSDICANKCLFAPYSKNNDHCIDACLGNYLSAWNIVSKTYINRIKESNK</sequence>
<gene>
    <name evidence="9" type="ORF">RI543_002381</name>
</gene>
<dbReference type="Gene3D" id="1.10.287.810">
    <property type="entry name" value="Mitochondrial import inner membrane translocase subunit tim13 like domains"/>
    <property type="match status" value="1"/>
</dbReference>
<protein>
    <recommendedName>
        <fullName evidence="7">Mitochondrial import inner membrane translocase subunit</fullName>
    </recommendedName>
</protein>